<proteinExistence type="predicted"/>
<reference evidence="2 3" key="1">
    <citation type="submission" date="2024-02" db="EMBL/GenBank/DDBJ databases">
        <authorList>
            <person name="Chen Y."/>
            <person name="Shah S."/>
            <person name="Dougan E. K."/>
            <person name="Thang M."/>
            <person name="Chan C."/>
        </authorList>
    </citation>
    <scope>NUCLEOTIDE SEQUENCE [LARGE SCALE GENOMIC DNA]</scope>
</reference>
<organism evidence="2 3">
    <name type="scientific">Durusdinium trenchii</name>
    <dbReference type="NCBI Taxonomy" id="1381693"/>
    <lineage>
        <taxon>Eukaryota</taxon>
        <taxon>Sar</taxon>
        <taxon>Alveolata</taxon>
        <taxon>Dinophyceae</taxon>
        <taxon>Suessiales</taxon>
        <taxon>Symbiodiniaceae</taxon>
        <taxon>Durusdinium</taxon>
    </lineage>
</organism>
<name>A0ABP0HI21_9DINO</name>
<accession>A0ABP0HI21</accession>
<evidence type="ECO:0000313" key="3">
    <source>
        <dbReference type="Proteomes" id="UP001642484"/>
    </source>
</evidence>
<dbReference type="Proteomes" id="UP001642484">
    <property type="component" value="Unassembled WGS sequence"/>
</dbReference>
<feature type="coiled-coil region" evidence="1">
    <location>
        <begin position="122"/>
        <end position="149"/>
    </location>
</feature>
<gene>
    <name evidence="2" type="ORF">CCMP2556_LOCUS1674</name>
</gene>
<sequence>MFATRLDAIATRVEAVAIRLEAMRPLLLGWRPSLLTTVEDADVRLTNLRLDDPELRREAVRSLQQERRFLARYRKSGDLSLVRKWARSSAKLGASWQTEEQPQIQEKQGLGHELRAAFLDLRLEAKRALEAKEKRKEEHKDRIGRVKRHQDVAILSSDEEADLLLQTPPPRPAREVFSEEKTIAIACEAVSDAPAHIRFAAKAGLDNIRIID</sequence>
<keyword evidence="3" id="KW-1185">Reference proteome</keyword>
<protein>
    <submittedName>
        <fullName evidence="2">Uncharacterized protein</fullName>
    </submittedName>
</protein>
<keyword evidence="1" id="KW-0175">Coiled coil</keyword>
<evidence type="ECO:0000313" key="2">
    <source>
        <dbReference type="EMBL" id="CAK8989477.1"/>
    </source>
</evidence>
<evidence type="ECO:0000256" key="1">
    <source>
        <dbReference type="SAM" id="Coils"/>
    </source>
</evidence>
<dbReference type="EMBL" id="CAXAMN010000559">
    <property type="protein sequence ID" value="CAK8989477.1"/>
    <property type="molecule type" value="Genomic_DNA"/>
</dbReference>
<comment type="caution">
    <text evidence="2">The sequence shown here is derived from an EMBL/GenBank/DDBJ whole genome shotgun (WGS) entry which is preliminary data.</text>
</comment>